<evidence type="ECO:0000256" key="6">
    <source>
        <dbReference type="ARBA" id="ARBA00022691"/>
    </source>
</evidence>
<evidence type="ECO:0000256" key="2">
    <source>
        <dbReference type="ARBA" id="ARBA00022448"/>
    </source>
</evidence>
<dbReference type="Pfam" id="PF13847">
    <property type="entry name" value="Methyltransf_31"/>
    <property type="match status" value="1"/>
</dbReference>
<comment type="subcellular location">
    <subcellularLocation>
        <location evidence="1 7">Cytoplasm</location>
    </subcellularLocation>
</comment>
<keyword evidence="5 7" id="KW-0808">Transferase</keyword>
<comment type="function">
    <text evidence="7">S-adenosyl-L-methionine-dependent protein-lysine N-methyltransferase that mono- and dimethylates elongation factor 1-alpha at 'Lys-316'. May play a role in intracellular transport.</text>
</comment>
<comment type="similarity">
    <text evidence="7">Belongs to the class I-like SAM-binding methyltransferase superfamily. EFM4 family.</text>
</comment>
<accession>A0A061AM18</accession>
<dbReference type="PANTHER" id="PTHR12843">
    <property type="entry name" value="PROTEIN-LYSINE N-METHYLTRANSFERASE METTL10"/>
    <property type="match status" value="1"/>
</dbReference>
<dbReference type="GO" id="GO:0005737">
    <property type="term" value="C:cytoplasm"/>
    <property type="evidence" value="ECO:0007669"/>
    <property type="project" value="UniProtKB-SubCell"/>
</dbReference>
<dbReference type="GO" id="GO:0032259">
    <property type="term" value="P:methylation"/>
    <property type="evidence" value="ECO:0007669"/>
    <property type="project" value="UniProtKB-KW"/>
</dbReference>
<dbReference type="CDD" id="cd02440">
    <property type="entry name" value="AdoMet_MTases"/>
    <property type="match status" value="1"/>
</dbReference>
<sequence>MSEDTTKLNTSKLGTKKYWDDFYAVEKRNFEENPQDTGECWFSDSDAEEKMVQFLFDNLGEYKISETATMCDVGTGNGHLLFTLREEGFKGPFVGIDYSENSVEFATKIAEEEEIEDITFEVVDIYDDKWTPKKFDVVLDKGTLDAIALSGLKFGEKTAVEIYSECVSKLLEKDSVLLITSCNFTETELEKIIVRDDLKVWKRINYPVFEFGGVKGATICSIAFVKC</sequence>
<keyword evidence="2 7" id="KW-0813">Transport</keyword>
<keyword evidence="4 7" id="KW-0489">Methyltransferase</keyword>
<reference evidence="9" key="1">
    <citation type="journal article" date="2014" name="Genome Announc.">
        <title>Genome sequence of the yeast Cyberlindnera fabianii (Hansenula fabianii).</title>
        <authorList>
            <person name="Freel K.C."/>
            <person name="Sarilar V."/>
            <person name="Neuveglise C."/>
            <person name="Devillers H."/>
            <person name="Friedrich A."/>
            <person name="Schacherer J."/>
        </authorList>
    </citation>
    <scope>NUCLEOTIDE SEQUENCE</scope>
    <source>
        <strain evidence="9">YJS4271</strain>
    </source>
</reference>
<dbReference type="InterPro" id="IPR029063">
    <property type="entry name" value="SAM-dependent_MTases_sf"/>
</dbReference>
<proteinExistence type="inferred from homology"/>
<name>A0A061AM18_CYBFA</name>
<dbReference type="Gene3D" id="3.40.50.150">
    <property type="entry name" value="Vaccinia Virus protein VP39"/>
    <property type="match status" value="1"/>
</dbReference>
<dbReference type="HAMAP" id="MF_03188">
    <property type="entry name" value="Methyltr_EFM4"/>
    <property type="match status" value="1"/>
</dbReference>
<evidence type="ECO:0000256" key="7">
    <source>
        <dbReference type="HAMAP-Rule" id="MF_03188"/>
    </source>
</evidence>
<evidence type="ECO:0000259" key="8">
    <source>
        <dbReference type="Pfam" id="PF13847"/>
    </source>
</evidence>
<evidence type="ECO:0000256" key="5">
    <source>
        <dbReference type="ARBA" id="ARBA00022679"/>
    </source>
</evidence>
<dbReference type="EC" id="2.1.1.-" evidence="7"/>
<dbReference type="GO" id="GO:0016279">
    <property type="term" value="F:protein-lysine N-methyltransferase activity"/>
    <property type="evidence" value="ECO:0007669"/>
    <property type="project" value="UniProtKB-UniRule"/>
</dbReference>
<organism evidence="9">
    <name type="scientific">Cyberlindnera fabianii</name>
    <name type="common">Yeast</name>
    <name type="synonym">Hansenula fabianii</name>
    <dbReference type="NCBI Taxonomy" id="36022"/>
    <lineage>
        <taxon>Eukaryota</taxon>
        <taxon>Fungi</taxon>
        <taxon>Dikarya</taxon>
        <taxon>Ascomycota</taxon>
        <taxon>Saccharomycotina</taxon>
        <taxon>Saccharomycetes</taxon>
        <taxon>Phaffomycetales</taxon>
        <taxon>Phaffomycetaceae</taxon>
        <taxon>Cyberlindnera</taxon>
    </lineage>
</organism>
<dbReference type="OrthoDB" id="10069295at2759"/>
<evidence type="ECO:0000256" key="3">
    <source>
        <dbReference type="ARBA" id="ARBA00022490"/>
    </source>
</evidence>
<dbReference type="InterPro" id="IPR026635">
    <property type="entry name" value="Efm4/METTL10"/>
</dbReference>
<evidence type="ECO:0000256" key="4">
    <source>
        <dbReference type="ARBA" id="ARBA00022603"/>
    </source>
</evidence>
<protein>
    <recommendedName>
        <fullName evidence="7">Protein-lysine N-methyltransferase EFM4</fullName>
        <ecNumber evidence="7">2.1.1.-</ecNumber>
    </recommendedName>
    <alternativeName>
        <fullName evidence="7">Elongation factor methyltransferase 4</fullName>
    </alternativeName>
</protein>
<dbReference type="PANTHER" id="PTHR12843:SF5">
    <property type="entry name" value="EEF1A LYSINE METHYLTRANSFERASE 2"/>
    <property type="match status" value="1"/>
</dbReference>
<gene>
    <name evidence="7" type="primary">EFM4</name>
    <name evidence="9" type="ORF">CYFA0S_02e03246g</name>
</gene>
<dbReference type="AlphaFoldDB" id="A0A061AM18"/>
<dbReference type="InterPro" id="IPR025714">
    <property type="entry name" value="Methyltranfer_dom"/>
</dbReference>
<keyword evidence="6 7" id="KW-0949">S-adenosyl-L-methionine</keyword>
<dbReference type="GO" id="GO:0016192">
    <property type="term" value="P:vesicle-mediated transport"/>
    <property type="evidence" value="ECO:0007669"/>
    <property type="project" value="UniProtKB-UniRule"/>
</dbReference>
<evidence type="ECO:0000313" key="9">
    <source>
        <dbReference type="EMBL" id="CDR38576.1"/>
    </source>
</evidence>
<feature type="domain" description="Methyltransferase" evidence="8">
    <location>
        <begin position="66"/>
        <end position="213"/>
    </location>
</feature>
<dbReference type="PhylomeDB" id="A0A061AM18"/>
<evidence type="ECO:0000256" key="1">
    <source>
        <dbReference type="ARBA" id="ARBA00004496"/>
    </source>
</evidence>
<keyword evidence="3 7" id="KW-0963">Cytoplasm</keyword>
<dbReference type="EMBL" id="LK052887">
    <property type="protein sequence ID" value="CDR38576.1"/>
    <property type="molecule type" value="Genomic_DNA"/>
</dbReference>
<dbReference type="SUPFAM" id="SSF53335">
    <property type="entry name" value="S-adenosyl-L-methionine-dependent methyltransferases"/>
    <property type="match status" value="1"/>
</dbReference>
<dbReference type="FunFam" id="3.40.50.150:FF:000287">
    <property type="entry name" value="Protein-lysine N-methyltransferase EFM4"/>
    <property type="match status" value="1"/>
</dbReference>